<dbReference type="Pfam" id="PF00106">
    <property type="entry name" value="adh_short"/>
    <property type="match status" value="1"/>
</dbReference>
<comment type="similarity">
    <text evidence="1 3">Belongs to the short-chain dehydrogenases/reductases (SDR) family.</text>
</comment>
<dbReference type="SUPFAM" id="SSF51735">
    <property type="entry name" value="NAD(P)-binding Rossmann-fold domains"/>
    <property type="match status" value="1"/>
</dbReference>
<accession>A0ABP6T538</accession>
<dbReference type="InterPro" id="IPR057326">
    <property type="entry name" value="KR_dom"/>
</dbReference>
<dbReference type="PRINTS" id="PR00080">
    <property type="entry name" value="SDRFAMILY"/>
</dbReference>
<organism evidence="5 6">
    <name type="scientific">Cryptosporangium minutisporangium</name>
    <dbReference type="NCBI Taxonomy" id="113569"/>
    <lineage>
        <taxon>Bacteria</taxon>
        <taxon>Bacillati</taxon>
        <taxon>Actinomycetota</taxon>
        <taxon>Actinomycetes</taxon>
        <taxon>Cryptosporangiales</taxon>
        <taxon>Cryptosporangiaceae</taxon>
        <taxon>Cryptosporangium</taxon>
    </lineage>
</organism>
<dbReference type="PIRSF" id="PIRSF000126">
    <property type="entry name" value="11-beta-HSD1"/>
    <property type="match status" value="1"/>
</dbReference>
<evidence type="ECO:0000256" key="1">
    <source>
        <dbReference type="ARBA" id="ARBA00006484"/>
    </source>
</evidence>
<gene>
    <name evidence="5" type="ORF">GCM10020369_51750</name>
</gene>
<dbReference type="EMBL" id="BAAAYN010000035">
    <property type="protein sequence ID" value="GAA3391945.1"/>
    <property type="molecule type" value="Genomic_DNA"/>
</dbReference>
<sequence length="242" mass="25068">MDCRGSTALITGASSGLGAAFAEALAARGAGVVLVARSTGALEALAERLRAAHGVRTDVVTQDLTTPDAAEAVRAETDRRGLTIDVLVNNAGFGSAGRFDRMDPERAQREILLDVNAVVGLTHAYLPGMVERRNGAVLNVASIAAFQPTPYMSIYGAAKAFVLSFGNALWQEYRSLGVRVTTLAPGPVATNFFEVVGTEAVMVGSPLPAEVVVDAALRGLDHNRPVVVPPVGGTHLCSSSTG</sequence>
<reference evidence="6" key="1">
    <citation type="journal article" date="2019" name="Int. J. Syst. Evol. Microbiol.">
        <title>The Global Catalogue of Microorganisms (GCM) 10K type strain sequencing project: providing services to taxonomists for standard genome sequencing and annotation.</title>
        <authorList>
            <consortium name="The Broad Institute Genomics Platform"/>
            <consortium name="The Broad Institute Genome Sequencing Center for Infectious Disease"/>
            <person name="Wu L."/>
            <person name="Ma J."/>
        </authorList>
    </citation>
    <scope>NUCLEOTIDE SEQUENCE [LARGE SCALE GENOMIC DNA]</scope>
    <source>
        <strain evidence="6">JCM 9458</strain>
    </source>
</reference>
<dbReference type="InterPro" id="IPR002347">
    <property type="entry name" value="SDR_fam"/>
</dbReference>
<comment type="caution">
    <text evidence="5">The sequence shown here is derived from an EMBL/GenBank/DDBJ whole genome shotgun (WGS) entry which is preliminary data.</text>
</comment>
<dbReference type="CDD" id="cd05233">
    <property type="entry name" value="SDR_c"/>
    <property type="match status" value="1"/>
</dbReference>
<dbReference type="InterPro" id="IPR036291">
    <property type="entry name" value="NAD(P)-bd_dom_sf"/>
</dbReference>
<evidence type="ECO:0000256" key="2">
    <source>
        <dbReference type="ARBA" id="ARBA00023002"/>
    </source>
</evidence>
<proteinExistence type="inferred from homology"/>
<dbReference type="Gene3D" id="3.40.50.720">
    <property type="entry name" value="NAD(P)-binding Rossmann-like Domain"/>
    <property type="match status" value="1"/>
</dbReference>
<dbReference type="PRINTS" id="PR00081">
    <property type="entry name" value="GDHRDH"/>
</dbReference>
<name>A0ABP6T538_9ACTN</name>
<evidence type="ECO:0000313" key="6">
    <source>
        <dbReference type="Proteomes" id="UP001501676"/>
    </source>
</evidence>
<dbReference type="PANTHER" id="PTHR44196:SF2">
    <property type="entry name" value="SHORT-CHAIN DEHYDROGENASE-RELATED"/>
    <property type="match status" value="1"/>
</dbReference>
<evidence type="ECO:0000313" key="5">
    <source>
        <dbReference type="EMBL" id="GAA3391945.1"/>
    </source>
</evidence>
<dbReference type="Proteomes" id="UP001501676">
    <property type="component" value="Unassembled WGS sequence"/>
</dbReference>
<evidence type="ECO:0000256" key="3">
    <source>
        <dbReference type="RuleBase" id="RU000363"/>
    </source>
</evidence>
<dbReference type="SMART" id="SM00822">
    <property type="entry name" value="PKS_KR"/>
    <property type="match status" value="1"/>
</dbReference>
<keyword evidence="6" id="KW-1185">Reference proteome</keyword>
<dbReference type="RefSeq" id="WP_345730807.1">
    <property type="nucleotide sequence ID" value="NZ_BAAAYN010000035.1"/>
</dbReference>
<dbReference type="PANTHER" id="PTHR44196">
    <property type="entry name" value="DEHYDROGENASE/REDUCTASE SDR FAMILY MEMBER 7B"/>
    <property type="match status" value="1"/>
</dbReference>
<keyword evidence="2" id="KW-0560">Oxidoreductase</keyword>
<feature type="domain" description="Ketoreductase" evidence="4">
    <location>
        <begin position="6"/>
        <end position="191"/>
    </location>
</feature>
<evidence type="ECO:0000259" key="4">
    <source>
        <dbReference type="SMART" id="SM00822"/>
    </source>
</evidence>
<protein>
    <submittedName>
        <fullName evidence="5">SDR family NAD(P)-dependent oxidoreductase</fullName>
    </submittedName>
</protein>